<dbReference type="EMBL" id="QOCW01000006">
    <property type="protein sequence ID" value="RBW70046.1"/>
    <property type="molecule type" value="Genomic_DNA"/>
</dbReference>
<keyword evidence="1" id="KW-0456">Lyase</keyword>
<comment type="caution">
    <text evidence="3">The sequence shown here is derived from an EMBL/GenBank/DDBJ whole genome shotgun (WGS) entry which is preliminary data.</text>
</comment>
<dbReference type="PANTHER" id="PTHR30143:SF0">
    <property type="entry name" value="2-KETO-4-PENTENOATE HYDRATASE"/>
    <property type="match status" value="1"/>
</dbReference>
<dbReference type="Gene3D" id="3.90.850.10">
    <property type="entry name" value="Fumarylacetoacetase-like, C-terminal domain"/>
    <property type="match status" value="1"/>
</dbReference>
<feature type="domain" description="Fumarylacetoacetase-like C-terminal" evidence="2">
    <location>
        <begin position="100"/>
        <end position="259"/>
    </location>
</feature>
<dbReference type="Pfam" id="PF01557">
    <property type="entry name" value="FAA_hydrolase"/>
    <property type="match status" value="1"/>
</dbReference>
<reference evidence="3 4" key="1">
    <citation type="submission" date="2018-07" db="EMBL/GenBank/DDBJ databases">
        <title>Lottiidibacillus patelloidae gen. nov., sp. nov., isolated from the intestinal tract of a marine limpet and the reclassification of B. taeanensis BH030017T, B. algicola KMM 3737T and B. hwajinpoensis SW-72T as genus Lottiidibacillus.</title>
        <authorList>
            <person name="Liu R."/>
            <person name="Huang Z."/>
        </authorList>
    </citation>
    <scope>NUCLEOTIDE SEQUENCE [LARGE SCALE GENOMIC DNA]</scope>
    <source>
        <strain evidence="3 4">BH030017</strain>
    </source>
</reference>
<gene>
    <name evidence="3" type="ORF">DS031_07545</name>
</gene>
<dbReference type="GO" id="GO:0005737">
    <property type="term" value="C:cytoplasm"/>
    <property type="evidence" value="ECO:0007669"/>
    <property type="project" value="TreeGrafter"/>
</dbReference>
<name>A0A366XWN3_9BACI</name>
<dbReference type="InterPro" id="IPR050772">
    <property type="entry name" value="Hydratase-Decarb/MhpD_sf"/>
</dbReference>
<dbReference type="AlphaFoldDB" id="A0A366XWN3"/>
<evidence type="ECO:0000259" key="2">
    <source>
        <dbReference type="Pfam" id="PF01557"/>
    </source>
</evidence>
<keyword evidence="4" id="KW-1185">Reference proteome</keyword>
<evidence type="ECO:0000313" key="3">
    <source>
        <dbReference type="EMBL" id="RBW70046.1"/>
    </source>
</evidence>
<dbReference type="InterPro" id="IPR036663">
    <property type="entry name" value="Fumarylacetoacetase_C_sf"/>
</dbReference>
<evidence type="ECO:0000256" key="1">
    <source>
        <dbReference type="ARBA" id="ARBA00023239"/>
    </source>
</evidence>
<dbReference type="SUPFAM" id="SSF56529">
    <property type="entry name" value="FAH"/>
    <property type="match status" value="1"/>
</dbReference>
<dbReference type="GO" id="GO:0008684">
    <property type="term" value="F:2-oxopent-4-enoate hydratase activity"/>
    <property type="evidence" value="ECO:0007669"/>
    <property type="project" value="TreeGrafter"/>
</dbReference>
<dbReference type="PANTHER" id="PTHR30143">
    <property type="entry name" value="ACID HYDRATASE"/>
    <property type="match status" value="1"/>
</dbReference>
<dbReference type="OrthoDB" id="9792137at2"/>
<sequence>MVFNYRALAEYLVEAEERKQPVSCITDNYPNFNLSNGYAVQKELVKIKEELGYNIFAYKMGLTSQAKMKQMNVNEPIYGYVFDYMNVPNQGQIIKEELIHPKVEAEIAFILGEDIEGPGITGEQVLKKTKSILPVLEIIDSRYENFKFTLPDVVADNTSASRVVFGDKLFNPHDFEVDAVEVKMKINGDLAADGVSSAVLGNPAVSAAMLANMMAGSGKGKIRKGSIILTGAITEAVLLHKGDHITAKFGGMGEISFQVK</sequence>
<organism evidence="3 4">
    <name type="scientific">Bacillus taeanensis</name>
    <dbReference type="NCBI Taxonomy" id="273032"/>
    <lineage>
        <taxon>Bacteria</taxon>
        <taxon>Bacillati</taxon>
        <taxon>Bacillota</taxon>
        <taxon>Bacilli</taxon>
        <taxon>Bacillales</taxon>
        <taxon>Bacillaceae</taxon>
        <taxon>Bacillus</taxon>
    </lineage>
</organism>
<dbReference type="Proteomes" id="UP000253314">
    <property type="component" value="Unassembled WGS sequence"/>
</dbReference>
<proteinExistence type="predicted"/>
<protein>
    <submittedName>
        <fullName evidence="3">4-oxalocrotonate decarboxylase</fullName>
    </submittedName>
</protein>
<dbReference type="InterPro" id="IPR011234">
    <property type="entry name" value="Fumarylacetoacetase-like_C"/>
</dbReference>
<accession>A0A366XWN3</accession>
<evidence type="ECO:0000313" key="4">
    <source>
        <dbReference type="Proteomes" id="UP000253314"/>
    </source>
</evidence>